<keyword evidence="4 7" id="KW-0408">Iron</keyword>
<evidence type="ECO:0000256" key="4">
    <source>
        <dbReference type="ARBA" id="ARBA00023004"/>
    </source>
</evidence>
<protein>
    <recommendedName>
        <fullName evidence="11">Cytochrome P450</fullName>
    </recommendedName>
</protein>
<proteinExistence type="inferred from homology"/>
<dbReference type="EMBL" id="PQXL01000717">
    <property type="protein sequence ID" value="THV44139.1"/>
    <property type="molecule type" value="Genomic_DNA"/>
</dbReference>
<keyword evidence="7 8" id="KW-0349">Heme</keyword>
<dbReference type="Pfam" id="PF00067">
    <property type="entry name" value="p450"/>
    <property type="match status" value="1"/>
</dbReference>
<dbReference type="OrthoDB" id="1103324at2759"/>
<keyword evidence="5" id="KW-0843">Virulence</keyword>
<feature type="binding site" description="axial binding residue" evidence="7">
    <location>
        <position position="178"/>
    </location>
    <ligand>
        <name>heme</name>
        <dbReference type="ChEBI" id="CHEBI:30413"/>
    </ligand>
    <ligandPart>
        <name>Fe</name>
        <dbReference type="ChEBI" id="CHEBI:18248"/>
    </ligandPart>
</feature>
<comment type="similarity">
    <text evidence="1 8">Belongs to the cytochrome P450 family.</text>
</comment>
<dbReference type="PANTHER" id="PTHR46300:SF2">
    <property type="entry name" value="CYTOCHROME P450 MONOOXYGENASE ALNH-RELATED"/>
    <property type="match status" value="1"/>
</dbReference>
<dbReference type="InterPro" id="IPR017972">
    <property type="entry name" value="Cyt_P450_CS"/>
</dbReference>
<name>A0A4S8QRN8_9HELO</name>
<comment type="cofactor">
    <cofactor evidence="7">
        <name>heme</name>
        <dbReference type="ChEBI" id="CHEBI:30413"/>
    </cofactor>
</comment>
<sequence length="256" mass="28913">MANMSRNEPQNECFAEKLLLLKAKENLGDESIITILAMALEIEHVVGPSRLPDWADRSNLPYIGALIKELHRWSPISVCGRISSIILFNWIKLTSGVALGIPHAATEDIIYGDYFIPEGAILIPNTPSLSRSPVRYKNPNAFNPLRFLEDRQDAAASARNSDFMDRDHFEFGFGHRFCPGSHVADSSLYISIARILWGFDIAAIDQVPLDMKDQRRGLLKKPLAFKAQVKIRDDRHLFLFWRDTLSSLPIIESPVD</sequence>
<dbReference type="PRINTS" id="PR00463">
    <property type="entry name" value="EP450I"/>
</dbReference>
<dbReference type="InterPro" id="IPR002401">
    <property type="entry name" value="Cyt_P450_E_grp-I"/>
</dbReference>
<accession>A0A4S8QRN8</accession>
<dbReference type="InterPro" id="IPR036396">
    <property type="entry name" value="Cyt_P450_sf"/>
</dbReference>
<dbReference type="PANTHER" id="PTHR46300">
    <property type="entry name" value="P450, PUTATIVE (EUROFUNG)-RELATED-RELATED"/>
    <property type="match status" value="1"/>
</dbReference>
<keyword evidence="2 7" id="KW-0479">Metal-binding</keyword>
<dbReference type="InterPro" id="IPR001128">
    <property type="entry name" value="Cyt_P450"/>
</dbReference>
<evidence type="ECO:0008006" key="11">
    <source>
        <dbReference type="Google" id="ProtNLM"/>
    </source>
</evidence>
<organism evidence="9 10">
    <name type="scientific">Botrytis galanthina</name>
    <dbReference type="NCBI Taxonomy" id="278940"/>
    <lineage>
        <taxon>Eukaryota</taxon>
        <taxon>Fungi</taxon>
        <taxon>Dikarya</taxon>
        <taxon>Ascomycota</taxon>
        <taxon>Pezizomycotina</taxon>
        <taxon>Leotiomycetes</taxon>
        <taxon>Helotiales</taxon>
        <taxon>Sclerotiniaceae</taxon>
        <taxon>Botrytis</taxon>
    </lineage>
</organism>
<dbReference type="GO" id="GO:0005506">
    <property type="term" value="F:iron ion binding"/>
    <property type="evidence" value="ECO:0007669"/>
    <property type="project" value="InterPro"/>
</dbReference>
<evidence type="ECO:0000313" key="9">
    <source>
        <dbReference type="EMBL" id="THV44139.1"/>
    </source>
</evidence>
<dbReference type="GO" id="GO:0016705">
    <property type="term" value="F:oxidoreductase activity, acting on paired donors, with incorporation or reduction of molecular oxygen"/>
    <property type="evidence" value="ECO:0007669"/>
    <property type="project" value="InterPro"/>
</dbReference>
<evidence type="ECO:0000256" key="8">
    <source>
        <dbReference type="RuleBase" id="RU000461"/>
    </source>
</evidence>
<dbReference type="AlphaFoldDB" id="A0A4S8QRN8"/>
<dbReference type="GO" id="GO:0020037">
    <property type="term" value="F:heme binding"/>
    <property type="evidence" value="ECO:0007669"/>
    <property type="project" value="InterPro"/>
</dbReference>
<dbReference type="GO" id="GO:0004497">
    <property type="term" value="F:monooxygenase activity"/>
    <property type="evidence" value="ECO:0007669"/>
    <property type="project" value="UniProtKB-KW"/>
</dbReference>
<evidence type="ECO:0000256" key="7">
    <source>
        <dbReference type="PIRSR" id="PIRSR602401-1"/>
    </source>
</evidence>
<keyword evidence="10" id="KW-1185">Reference proteome</keyword>
<evidence type="ECO:0000313" key="10">
    <source>
        <dbReference type="Proteomes" id="UP000308671"/>
    </source>
</evidence>
<keyword evidence="3 8" id="KW-0560">Oxidoreductase</keyword>
<evidence type="ECO:0000256" key="1">
    <source>
        <dbReference type="ARBA" id="ARBA00010617"/>
    </source>
</evidence>
<dbReference type="InterPro" id="IPR050364">
    <property type="entry name" value="Cytochrome_P450_fung"/>
</dbReference>
<dbReference type="Gene3D" id="1.10.630.10">
    <property type="entry name" value="Cytochrome P450"/>
    <property type="match status" value="1"/>
</dbReference>
<dbReference type="Proteomes" id="UP000308671">
    <property type="component" value="Unassembled WGS sequence"/>
</dbReference>
<evidence type="ECO:0000256" key="6">
    <source>
        <dbReference type="ARBA" id="ARBA00023033"/>
    </source>
</evidence>
<keyword evidence="6 8" id="KW-0503">Monooxygenase</keyword>
<gene>
    <name evidence="9" type="ORF">BGAL_0722g00020</name>
</gene>
<dbReference type="PROSITE" id="PS00086">
    <property type="entry name" value="CYTOCHROME_P450"/>
    <property type="match status" value="1"/>
</dbReference>
<evidence type="ECO:0000256" key="5">
    <source>
        <dbReference type="ARBA" id="ARBA00023026"/>
    </source>
</evidence>
<evidence type="ECO:0000256" key="3">
    <source>
        <dbReference type="ARBA" id="ARBA00023002"/>
    </source>
</evidence>
<dbReference type="SUPFAM" id="SSF48264">
    <property type="entry name" value="Cytochrome P450"/>
    <property type="match status" value="1"/>
</dbReference>
<comment type="caution">
    <text evidence="9">The sequence shown here is derived from an EMBL/GenBank/DDBJ whole genome shotgun (WGS) entry which is preliminary data.</text>
</comment>
<evidence type="ECO:0000256" key="2">
    <source>
        <dbReference type="ARBA" id="ARBA00022723"/>
    </source>
</evidence>
<reference evidence="9 10" key="1">
    <citation type="submission" date="2017-12" db="EMBL/GenBank/DDBJ databases">
        <title>Comparative genomics of Botrytis spp.</title>
        <authorList>
            <person name="Valero-Jimenez C.A."/>
            <person name="Tapia P."/>
            <person name="Veloso J."/>
            <person name="Silva-Moreno E."/>
            <person name="Staats M."/>
            <person name="Valdes J.H."/>
            <person name="Van Kan J.A.L."/>
        </authorList>
    </citation>
    <scope>NUCLEOTIDE SEQUENCE [LARGE SCALE GENOMIC DNA]</scope>
    <source>
        <strain evidence="9 10">MUCL435</strain>
    </source>
</reference>